<comment type="similarity">
    <text evidence="2">Belongs to the class-I pyridoxal-phosphate-dependent aminotransferase family.</text>
</comment>
<dbReference type="NCBIfam" id="NF009079">
    <property type="entry name" value="PRK12414.1"/>
    <property type="match status" value="1"/>
</dbReference>
<dbReference type="SUPFAM" id="SSF53383">
    <property type="entry name" value="PLP-dependent transferases"/>
    <property type="match status" value="1"/>
</dbReference>
<sequence length="396" mass="43614">MLRSAEHDLHAMPHFPAPLESRLPNVGTTIFTVMSRLAQECGAINLSQGYPDFNAEDVLFERVAHWMRAGHNQYAPMAGVAPLREAIAGKVAALYGTEYHAEAEVTVTAGATQALFTAVAALVHPGDEVIVFEPVYDSYAPAIELQGGRVVRMQLAAPDYRPDWGAVAEAITPRTRMIMINSPHNPTAMVWTAGDMARLAALTHGTGIVIVSDEVYEHIVFDGRRHESCARHPELAARSLIVSSFGKTYHITGWKVGYVVGPRELMAEFRKVHQFNVFTVNTPVQLALADYMADAARHERLAAFYEAKRDFFREALAGSRFELLPSSGTYFQLARFGAISDEPDTAFVQRLTRDTGVAAIPVSAFFADGRDERVIRFCFAKSEATLAAACERLRQV</sequence>
<dbReference type="PANTHER" id="PTHR43807:SF20">
    <property type="entry name" value="FI04487P"/>
    <property type="match status" value="1"/>
</dbReference>
<dbReference type="CDD" id="cd00609">
    <property type="entry name" value="AAT_like"/>
    <property type="match status" value="1"/>
</dbReference>
<feature type="domain" description="Aminotransferase class I/classII large" evidence="6">
    <location>
        <begin position="44"/>
        <end position="393"/>
    </location>
</feature>
<comment type="cofactor">
    <cofactor evidence="1">
        <name>pyridoxal 5'-phosphate</name>
        <dbReference type="ChEBI" id="CHEBI:597326"/>
    </cofactor>
</comment>
<proteinExistence type="inferred from homology"/>
<dbReference type="FunFam" id="3.40.640.10:FF:000033">
    <property type="entry name" value="Aspartate aminotransferase"/>
    <property type="match status" value="1"/>
</dbReference>
<dbReference type="GO" id="GO:0030170">
    <property type="term" value="F:pyridoxal phosphate binding"/>
    <property type="evidence" value="ECO:0007669"/>
    <property type="project" value="InterPro"/>
</dbReference>
<gene>
    <name evidence="7" type="ORF">SAMN05421829_11166</name>
</gene>
<protein>
    <submittedName>
        <fullName evidence="7">2-keto-4-methylthiobutyrate aminotransferase apoenzyme</fullName>
    </submittedName>
</protein>
<dbReference type="InterPro" id="IPR015424">
    <property type="entry name" value="PyrdxlP-dep_Trfase"/>
</dbReference>
<dbReference type="Pfam" id="PF00155">
    <property type="entry name" value="Aminotran_1_2"/>
    <property type="match status" value="1"/>
</dbReference>
<dbReference type="STRING" id="34027.SAMN05421829_11166"/>
<dbReference type="AlphaFoldDB" id="A0A1N6Z2K8"/>
<dbReference type="GO" id="GO:0016212">
    <property type="term" value="F:kynurenine-oxoglutarate transaminase activity"/>
    <property type="evidence" value="ECO:0007669"/>
    <property type="project" value="TreeGrafter"/>
</dbReference>
<evidence type="ECO:0000313" key="7">
    <source>
        <dbReference type="EMBL" id="SIR21074.1"/>
    </source>
</evidence>
<organism evidence="7 8">
    <name type="scientific">Aromatoleum tolulyticum</name>
    <dbReference type="NCBI Taxonomy" id="34027"/>
    <lineage>
        <taxon>Bacteria</taxon>
        <taxon>Pseudomonadati</taxon>
        <taxon>Pseudomonadota</taxon>
        <taxon>Betaproteobacteria</taxon>
        <taxon>Rhodocyclales</taxon>
        <taxon>Rhodocyclaceae</taxon>
        <taxon>Aromatoleum</taxon>
    </lineage>
</organism>
<dbReference type="NCBIfam" id="NF006569">
    <property type="entry name" value="PRK09082.1"/>
    <property type="match status" value="1"/>
</dbReference>
<dbReference type="Gene3D" id="3.90.1150.10">
    <property type="entry name" value="Aspartate Aminotransferase, domain 1"/>
    <property type="match status" value="1"/>
</dbReference>
<dbReference type="PANTHER" id="PTHR43807">
    <property type="entry name" value="FI04487P"/>
    <property type="match status" value="1"/>
</dbReference>
<keyword evidence="5" id="KW-0663">Pyridoxal phosphate</keyword>
<reference evidence="8" key="1">
    <citation type="submission" date="2017-01" db="EMBL/GenBank/DDBJ databases">
        <authorList>
            <person name="Varghese N."/>
            <person name="Submissions S."/>
        </authorList>
    </citation>
    <scope>NUCLEOTIDE SEQUENCE [LARGE SCALE GENOMIC DNA]</scope>
    <source>
        <strain evidence="8">ATCC 51758</strain>
    </source>
</reference>
<evidence type="ECO:0000256" key="5">
    <source>
        <dbReference type="ARBA" id="ARBA00022898"/>
    </source>
</evidence>
<dbReference type="InterPro" id="IPR004839">
    <property type="entry name" value="Aminotransferase_I/II_large"/>
</dbReference>
<accession>A0A1N6Z2K8</accession>
<evidence type="ECO:0000256" key="2">
    <source>
        <dbReference type="ARBA" id="ARBA00007441"/>
    </source>
</evidence>
<dbReference type="InterPro" id="IPR015422">
    <property type="entry name" value="PyrdxlP-dep_Trfase_small"/>
</dbReference>
<dbReference type="InterPro" id="IPR051326">
    <property type="entry name" value="Kynurenine-oxoglutarate_AT"/>
</dbReference>
<dbReference type="InterPro" id="IPR015421">
    <property type="entry name" value="PyrdxlP-dep_Trfase_major"/>
</dbReference>
<keyword evidence="8" id="KW-1185">Reference proteome</keyword>
<keyword evidence="3 7" id="KW-0032">Aminotransferase</keyword>
<dbReference type="Proteomes" id="UP000186819">
    <property type="component" value="Unassembled WGS sequence"/>
</dbReference>
<dbReference type="EMBL" id="FTMD01000011">
    <property type="protein sequence ID" value="SIR21074.1"/>
    <property type="molecule type" value="Genomic_DNA"/>
</dbReference>
<name>A0A1N6Z2K8_9RHOO</name>
<evidence type="ECO:0000256" key="3">
    <source>
        <dbReference type="ARBA" id="ARBA00022576"/>
    </source>
</evidence>
<dbReference type="GO" id="GO:0005737">
    <property type="term" value="C:cytoplasm"/>
    <property type="evidence" value="ECO:0007669"/>
    <property type="project" value="TreeGrafter"/>
</dbReference>
<evidence type="ECO:0000259" key="6">
    <source>
        <dbReference type="Pfam" id="PF00155"/>
    </source>
</evidence>
<keyword evidence="4 7" id="KW-0808">Transferase</keyword>
<evidence type="ECO:0000256" key="4">
    <source>
        <dbReference type="ARBA" id="ARBA00022679"/>
    </source>
</evidence>
<evidence type="ECO:0000256" key="1">
    <source>
        <dbReference type="ARBA" id="ARBA00001933"/>
    </source>
</evidence>
<evidence type="ECO:0000313" key="8">
    <source>
        <dbReference type="Proteomes" id="UP000186819"/>
    </source>
</evidence>
<dbReference type="Gene3D" id="3.40.640.10">
    <property type="entry name" value="Type I PLP-dependent aspartate aminotransferase-like (Major domain)"/>
    <property type="match status" value="1"/>
</dbReference>